<dbReference type="GO" id="GO:0015689">
    <property type="term" value="P:molybdate ion transport"/>
    <property type="evidence" value="ECO:0007669"/>
    <property type="project" value="UniProtKB-UniRule"/>
</dbReference>
<evidence type="ECO:0000259" key="6">
    <source>
        <dbReference type="PROSITE" id="PS51866"/>
    </source>
</evidence>
<dbReference type="eggNOG" id="COG2005">
    <property type="taxonomic scope" value="Bacteria"/>
</dbReference>
<dbReference type="InterPro" id="IPR036388">
    <property type="entry name" value="WH-like_DNA-bd_sf"/>
</dbReference>
<dbReference type="InterPro" id="IPR016462">
    <property type="entry name" value="ModE"/>
</dbReference>
<protein>
    <submittedName>
        <fullName evidence="7">DNA-binding domain of ModE / Molybdate-binding domain of ModE</fullName>
    </submittedName>
</protein>
<dbReference type="RefSeq" id="WP_037406171.1">
    <property type="nucleotide sequence ID" value="NZ_JFZV01000002.1"/>
</dbReference>
<organism evidence="7 8">
    <name type="scientific">Snodgrassella communis</name>
    <dbReference type="NCBI Taxonomy" id="2946699"/>
    <lineage>
        <taxon>Bacteria</taxon>
        <taxon>Pseudomonadati</taxon>
        <taxon>Pseudomonadota</taxon>
        <taxon>Betaproteobacteria</taxon>
        <taxon>Neisseriales</taxon>
        <taxon>Neisseriaceae</taxon>
        <taxon>Snodgrassella</taxon>
    </lineage>
</organism>
<feature type="domain" description="Mop" evidence="6">
    <location>
        <begin position="196"/>
        <end position="262"/>
    </location>
</feature>
<dbReference type="InterPro" id="IPR051815">
    <property type="entry name" value="Molybdate_resp_trans_reg"/>
</dbReference>
<dbReference type="Gene3D" id="2.40.50.100">
    <property type="match status" value="2"/>
</dbReference>
<dbReference type="EMBL" id="JFZV01000002">
    <property type="protein sequence ID" value="KDN15558.1"/>
    <property type="molecule type" value="Genomic_DNA"/>
</dbReference>
<keyword evidence="2 5" id="KW-0813">Transport</keyword>
<evidence type="ECO:0000313" key="7">
    <source>
        <dbReference type="EMBL" id="KDN15558.1"/>
    </source>
</evidence>
<evidence type="ECO:0000256" key="4">
    <source>
        <dbReference type="ARBA" id="ARBA00022737"/>
    </source>
</evidence>
<dbReference type="Pfam" id="PF03459">
    <property type="entry name" value="TOBE"/>
    <property type="match status" value="2"/>
</dbReference>
<dbReference type="PANTHER" id="PTHR30432">
    <property type="entry name" value="TRANSCRIPTIONAL REGULATOR MODE"/>
    <property type="match status" value="1"/>
</dbReference>
<dbReference type="GO" id="GO:0003700">
    <property type="term" value="F:DNA-binding transcription factor activity"/>
    <property type="evidence" value="ECO:0007669"/>
    <property type="project" value="InterPro"/>
</dbReference>
<reference evidence="7 8" key="1">
    <citation type="submission" date="2014-03" db="EMBL/GenBank/DDBJ databases">
        <title>The genomes of two eusocial bee gut symbionts.</title>
        <authorList>
            <person name="Kwong W.K."/>
            <person name="Engel P."/>
            <person name="Koch H."/>
            <person name="Moran N.A."/>
        </authorList>
    </citation>
    <scope>NUCLEOTIDE SEQUENCE [LARGE SCALE GENOMIC DNA]</scope>
    <source>
        <strain evidence="8">wkB29</strain>
    </source>
</reference>
<dbReference type="InterPro" id="IPR008995">
    <property type="entry name" value="Mo/tungstate-bd_C_term_dom"/>
</dbReference>
<keyword evidence="4" id="KW-0677">Repeat</keyword>
<proteinExistence type="inferred from homology"/>
<gene>
    <name evidence="7" type="ORF">SALWKB29_0662</name>
</gene>
<dbReference type="Pfam" id="PF00126">
    <property type="entry name" value="HTH_1"/>
    <property type="match status" value="1"/>
</dbReference>
<dbReference type="PANTHER" id="PTHR30432:SF1">
    <property type="entry name" value="DNA-BINDING TRANSCRIPTIONAL DUAL REGULATOR MODE"/>
    <property type="match status" value="1"/>
</dbReference>
<keyword evidence="8" id="KW-1185">Reference proteome</keyword>
<dbReference type="InterPro" id="IPR005116">
    <property type="entry name" value="Transp-assoc_OB_typ1"/>
</dbReference>
<evidence type="ECO:0000256" key="1">
    <source>
        <dbReference type="ARBA" id="ARBA00008110"/>
    </source>
</evidence>
<dbReference type="Gene3D" id="1.10.10.10">
    <property type="entry name" value="Winged helix-like DNA-binding domain superfamily/Winged helix DNA-binding domain"/>
    <property type="match status" value="1"/>
</dbReference>
<dbReference type="InterPro" id="IPR004606">
    <property type="entry name" value="Mop_domain"/>
</dbReference>
<dbReference type="InterPro" id="IPR036390">
    <property type="entry name" value="WH_DNA-bd_sf"/>
</dbReference>
<evidence type="ECO:0000256" key="5">
    <source>
        <dbReference type="PIRNR" id="PIRNR005763"/>
    </source>
</evidence>
<dbReference type="eggNOG" id="COG4148">
    <property type="taxonomic scope" value="Bacteria"/>
</dbReference>
<dbReference type="GO" id="GO:0003677">
    <property type="term" value="F:DNA binding"/>
    <property type="evidence" value="ECO:0007669"/>
    <property type="project" value="UniProtKB-KW"/>
</dbReference>
<accession>A0A066TC60</accession>
<keyword evidence="7" id="KW-0238">DNA-binding</keyword>
<dbReference type="SUPFAM" id="SSF46785">
    <property type="entry name" value="Winged helix' DNA-binding domain"/>
    <property type="match status" value="1"/>
</dbReference>
<dbReference type="InterPro" id="IPR000847">
    <property type="entry name" value="LysR_HTH_N"/>
</dbReference>
<comment type="similarity">
    <text evidence="1 5">Belongs to the ModE family.</text>
</comment>
<sequence>MNEFNLDTELIPTINGQRIGNSKRIALLENIQRFGSITQAAKAVPMSYKAAWDAIDALNNLAPQPLVLRQTGGQGGGNSVLTAFGEAFLNYYHTMQQRHQRLLRQLQSNADYNHYGLWQKMNLDLSADNQLAGIVSRIVDGTVNNEVHLRLSSGQELVAMLTRHSCEQMELAVGIDALALIQASAIMLARPDANLLISARNQLNGKIRHIDTGAVNSVITVDLGAALSLTASVTRNSVENMQLDSDDEIILLIKASSIILGRLR</sequence>
<dbReference type="Proteomes" id="UP000027170">
    <property type="component" value="Unassembled WGS sequence"/>
</dbReference>
<keyword evidence="3 5" id="KW-0500">Molybdenum</keyword>
<comment type="caution">
    <text evidence="7">The sequence shown here is derived from an EMBL/GenBank/DDBJ whole genome shotgun (WGS) entry which is preliminary data.</text>
</comment>
<dbReference type="AlphaFoldDB" id="A0A066TC60"/>
<dbReference type="SUPFAM" id="SSF50331">
    <property type="entry name" value="MOP-like"/>
    <property type="match status" value="2"/>
</dbReference>
<dbReference type="PROSITE" id="PS51866">
    <property type="entry name" value="MOP"/>
    <property type="match status" value="2"/>
</dbReference>
<feature type="domain" description="Mop" evidence="6">
    <location>
        <begin position="124"/>
        <end position="190"/>
    </location>
</feature>
<dbReference type="PIRSF" id="PIRSF005763">
    <property type="entry name" value="Txn_reg_ModE"/>
    <property type="match status" value="1"/>
</dbReference>
<dbReference type="NCBIfam" id="TIGR00638">
    <property type="entry name" value="Mop"/>
    <property type="match status" value="1"/>
</dbReference>
<name>A0A066TC60_9NEIS</name>
<evidence type="ECO:0000313" key="8">
    <source>
        <dbReference type="Proteomes" id="UP000027170"/>
    </source>
</evidence>
<evidence type="ECO:0000256" key="3">
    <source>
        <dbReference type="ARBA" id="ARBA00022505"/>
    </source>
</evidence>
<dbReference type="GO" id="GO:0030151">
    <property type="term" value="F:molybdenum ion binding"/>
    <property type="evidence" value="ECO:0007669"/>
    <property type="project" value="UniProtKB-UniRule"/>
</dbReference>
<evidence type="ECO:0000256" key="2">
    <source>
        <dbReference type="ARBA" id="ARBA00022448"/>
    </source>
</evidence>